<organism evidence="2 3">
    <name type="scientific">Saccharospirillum mangrovi</name>
    <dbReference type="NCBI Taxonomy" id="2161747"/>
    <lineage>
        <taxon>Bacteria</taxon>
        <taxon>Pseudomonadati</taxon>
        <taxon>Pseudomonadota</taxon>
        <taxon>Gammaproteobacteria</taxon>
        <taxon>Oceanospirillales</taxon>
        <taxon>Saccharospirillaceae</taxon>
        <taxon>Saccharospirillum</taxon>
    </lineage>
</organism>
<gene>
    <name evidence="2" type="ORF">ACFOOG_00265</name>
</gene>
<evidence type="ECO:0000256" key="1">
    <source>
        <dbReference type="SAM" id="Phobius"/>
    </source>
</evidence>
<accession>A0ABV7ZTW2</accession>
<feature type="transmembrane region" description="Helical" evidence="1">
    <location>
        <begin position="20"/>
        <end position="48"/>
    </location>
</feature>
<comment type="caution">
    <text evidence="2">The sequence shown here is derived from an EMBL/GenBank/DDBJ whole genome shotgun (WGS) entry which is preliminary data.</text>
</comment>
<feature type="transmembrane region" description="Helical" evidence="1">
    <location>
        <begin position="255"/>
        <end position="279"/>
    </location>
</feature>
<reference evidence="3" key="1">
    <citation type="journal article" date="2019" name="Int. J. Syst. Evol. Microbiol.">
        <title>The Global Catalogue of Microorganisms (GCM) 10K type strain sequencing project: providing services to taxonomists for standard genome sequencing and annotation.</title>
        <authorList>
            <consortium name="The Broad Institute Genomics Platform"/>
            <consortium name="The Broad Institute Genome Sequencing Center for Infectious Disease"/>
            <person name="Wu L."/>
            <person name="Ma J."/>
        </authorList>
    </citation>
    <scope>NUCLEOTIDE SEQUENCE [LARGE SCALE GENOMIC DNA]</scope>
    <source>
        <strain evidence="3">IBRC 10765</strain>
    </source>
</reference>
<feature type="transmembrane region" description="Helical" evidence="1">
    <location>
        <begin position="110"/>
        <end position="128"/>
    </location>
</feature>
<evidence type="ECO:0000313" key="3">
    <source>
        <dbReference type="Proteomes" id="UP001595617"/>
    </source>
</evidence>
<dbReference type="Proteomes" id="UP001595617">
    <property type="component" value="Unassembled WGS sequence"/>
</dbReference>
<proteinExistence type="predicted"/>
<keyword evidence="1" id="KW-1133">Transmembrane helix</keyword>
<feature type="transmembrane region" description="Helical" evidence="1">
    <location>
        <begin position="200"/>
        <end position="218"/>
    </location>
</feature>
<keyword evidence="1" id="KW-0472">Membrane</keyword>
<evidence type="ECO:0000313" key="2">
    <source>
        <dbReference type="EMBL" id="MFC3851248.1"/>
    </source>
</evidence>
<feature type="transmembrane region" description="Helical" evidence="1">
    <location>
        <begin position="344"/>
        <end position="367"/>
    </location>
</feature>
<sequence>MNILWRYKTAWPLLLLDATFLYAFTLTGQFPWISYALLFGTGVGLLSFKQWLKVHTAKDTALGLLCFLLPFTTWTSQWLHGRKTVAEPDQPPTVRQKPKIARPIPLSRRWVAGAVLAAFFGVLVTGMAEKHVINPALAPLESTATETLQRSLLLAASSYASARLIDRAIAFFAEAQVGVGVASFKPGQVFKPVQDMAVRYSDVMVLAMTSIGIQLLVMEMGQTMAIVVFGPALCVCLLLLFVLPPSYHAPPKTFARLFVALMVVMRLGIPLGAAAVGLITEQVLDGPRQQAQQEINITTDQLQTGETLVESQQGMLGWMRDIAGQATELLDGLRAFSDGLIERLIQLLVIYTMETLILPLVMLYIIWRLTHAYVLPAVRTEWPY</sequence>
<dbReference type="EMBL" id="JBHRYR010000002">
    <property type="protein sequence ID" value="MFC3851248.1"/>
    <property type="molecule type" value="Genomic_DNA"/>
</dbReference>
<dbReference type="RefSeq" id="WP_380692364.1">
    <property type="nucleotide sequence ID" value="NZ_JBHRYR010000002.1"/>
</dbReference>
<feature type="transmembrane region" description="Helical" evidence="1">
    <location>
        <begin position="224"/>
        <end position="243"/>
    </location>
</feature>
<protein>
    <submittedName>
        <fullName evidence="2">Uncharacterized protein</fullName>
    </submittedName>
</protein>
<name>A0ABV7ZTW2_9GAMM</name>
<keyword evidence="3" id="KW-1185">Reference proteome</keyword>
<keyword evidence="1" id="KW-0812">Transmembrane</keyword>